<dbReference type="InterPro" id="IPR033121">
    <property type="entry name" value="PEPTIDASE_A1"/>
</dbReference>
<keyword evidence="8" id="KW-1185">Reference proteome</keyword>
<dbReference type="FunFam" id="2.40.70.10:FF:000041">
    <property type="entry name" value="Basic 7S globulin"/>
    <property type="match status" value="1"/>
</dbReference>
<organism evidence="7 8">
    <name type="scientific">Cajanus cajan</name>
    <name type="common">Pigeon pea</name>
    <name type="synonym">Cajanus indicus</name>
    <dbReference type="NCBI Taxonomy" id="3821"/>
    <lineage>
        <taxon>Eukaryota</taxon>
        <taxon>Viridiplantae</taxon>
        <taxon>Streptophyta</taxon>
        <taxon>Embryophyta</taxon>
        <taxon>Tracheophyta</taxon>
        <taxon>Spermatophyta</taxon>
        <taxon>Magnoliopsida</taxon>
        <taxon>eudicotyledons</taxon>
        <taxon>Gunneridae</taxon>
        <taxon>Pentapetalae</taxon>
        <taxon>rosids</taxon>
        <taxon>fabids</taxon>
        <taxon>Fabales</taxon>
        <taxon>Fabaceae</taxon>
        <taxon>Papilionoideae</taxon>
        <taxon>50 kb inversion clade</taxon>
        <taxon>NPAAA clade</taxon>
        <taxon>indigoferoid/millettioid clade</taxon>
        <taxon>Phaseoleae</taxon>
        <taxon>Cajanus</taxon>
    </lineage>
</organism>
<accession>A0A151U0M6</accession>
<dbReference type="GO" id="GO:0004190">
    <property type="term" value="F:aspartic-type endopeptidase activity"/>
    <property type="evidence" value="ECO:0007669"/>
    <property type="project" value="InterPro"/>
</dbReference>
<evidence type="ECO:0000256" key="5">
    <source>
        <dbReference type="SAM" id="SignalP"/>
    </source>
</evidence>
<evidence type="ECO:0000313" key="8">
    <source>
        <dbReference type="Proteomes" id="UP000075243"/>
    </source>
</evidence>
<evidence type="ECO:0000259" key="6">
    <source>
        <dbReference type="PROSITE" id="PS51767"/>
    </source>
</evidence>
<dbReference type="InterPro" id="IPR032799">
    <property type="entry name" value="TAXi_C"/>
</dbReference>
<dbReference type="Pfam" id="PF14543">
    <property type="entry name" value="TAXi_N"/>
    <property type="match status" value="1"/>
</dbReference>
<dbReference type="OrthoDB" id="1882431at2759"/>
<feature type="signal peptide" evidence="5">
    <location>
        <begin position="1"/>
        <end position="22"/>
    </location>
</feature>
<dbReference type="PANTHER" id="PTHR47965:SF44">
    <property type="entry name" value="7S GLOBULIN 2 SMALL SUBUNIT, PUTATIVE-RELATED"/>
    <property type="match status" value="1"/>
</dbReference>
<evidence type="ECO:0000256" key="1">
    <source>
        <dbReference type="ARBA" id="ARBA00004239"/>
    </source>
</evidence>
<sequence length="436" mass="47379">MTFSYTIIQFFVFSIALFSVSCLSISHTPNTKSKPHPYILPIKKDPATNVFYTSLGVGTPRHNFDVAIDLTGENLWYECAINYNSSSYSPISCDSHSCPQNTNPCSACNGPFKPGCTNNTCGYNNYNPLEQVISPGDLAEDVIFISQIQVSDFISGCTNSHKFSSNLVGGLPKSNKGMLGLARSQLAMPTQLALLKNLPPKFSLCLPSSNNLGFTNLLIGPEGHPQDVSKYVQTTPLVVNHFDTGPLFEEGAPSTEYFIDVKSVKIDGHVVNLKPSLLSIDRKGNGGTKISTITRFAELQSFVYKPFVRDFLKKAADRRLKRVASVAPFEACFDSRSIGSSITGFSVPTIDLVLQGGVQWTIHGANSMVMVKKNVACLAFVDGGTIATMSFFKASIVIGAHQLEENLLVFDLASPKLSFSSSLLLHNATCSHFRIS</sequence>
<reference evidence="7 8" key="1">
    <citation type="journal article" date="2012" name="Nat. Biotechnol.">
        <title>Draft genome sequence of pigeonpea (Cajanus cajan), an orphan legume crop of resource-poor farmers.</title>
        <authorList>
            <person name="Varshney R.K."/>
            <person name="Chen W."/>
            <person name="Li Y."/>
            <person name="Bharti A.K."/>
            <person name="Saxena R.K."/>
            <person name="Schlueter J.A."/>
            <person name="Donoghue M.T."/>
            <person name="Azam S."/>
            <person name="Fan G."/>
            <person name="Whaley A.M."/>
            <person name="Farmer A.D."/>
            <person name="Sheridan J."/>
            <person name="Iwata A."/>
            <person name="Tuteja R."/>
            <person name="Penmetsa R.V."/>
            <person name="Wu W."/>
            <person name="Upadhyaya H.D."/>
            <person name="Yang S.P."/>
            <person name="Shah T."/>
            <person name="Saxena K.B."/>
            <person name="Michael T."/>
            <person name="McCombie W.R."/>
            <person name="Yang B."/>
            <person name="Zhang G."/>
            <person name="Yang H."/>
            <person name="Wang J."/>
            <person name="Spillane C."/>
            <person name="Cook D.R."/>
            <person name="May G.D."/>
            <person name="Xu X."/>
            <person name="Jackson S.A."/>
        </authorList>
    </citation>
    <scope>NUCLEOTIDE SEQUENCE [LARGE SCALE GENOMIC DNA]</scope>
    <source>
        <strain evidence="8">cv. Asha</strain>
    </source>
</reference>
<name>A0A151U0M6_CAJCA</name>
<dbReference type="AlphaFoldDB" id="A0A151U0M6"/>
<dbReference type="InterPro" id="IPR001461">
    <property type="entry name" value="Aspartic_peptidase_A1"/>
</dbReference>
<dbReference type="FunFam" id="2.40.70.10:FF:000096">
    <property type="entry name" value="Basic 7S globulin"/>
    <property type="match status" value="1"/>
</dbReference>
<comment type="similarity">
    <text evidence="2">Belongs to the peptidase A1 family.</text>
</comment>
<comment type="subcellular location">
    <subcellularLocation>
        <location evidence="1">Secreted</location>
        <location evidence="1">Extracellular space</location>
    </subcellularLocation>
</comment>
<dbReference type="EMBL" id="CM003604">
    <property type="protein sequence ID" value="KYP72840.1"/>
    <property type="molecule type" value="Genomic_DNA"/>
</dbReference>
<evidence type="ECO:0000256" key="4">
    <source>
        <dbReference type="ARBA" id="ARBA00022729"/>
    </source>
</evidence>
<evidence type="ECO:0000313" key="7">
    <source>
        <dbReference type="EMBL" id="KYP72840.1"/>
    </source>
</evidence>
<dbReference type="STRING" id="3821.A0A151U0M6"/>
<dbReference type="Gramene" id="C.cajan_05311.t">
    <property type="protein sequence ID" value="C.cajan_05311.t.cds1"/>
    <property type="gene ID" value="C.cajan_05311"/>
</dbReference>
<dbReference type="SUPFAM" id="SSF50630">
    <property type="entry name" value="Acid proteases"/>
    <property type="match status" value="1"/>
</dbReference>
<gene>
    <name evidence="7" type="ORF">KK1_005443</name>
</gene>
<feature type="chain" id="PRO_5007589421" evidence="5">
    <location>
        <begin position="23"/>
        <end position="436"/>
    </location>
</feature>
<proteinExistence type="inferred from homology"/>
<dbReference type="GO" id="GO:0005576">
    <property type="term" value="C:extracellular region"/>
    <property type="evidence" value="ECO:0007669"/>
    <property type="project" value="UniProtKB-SubCell"/>
</dbReference>
<dbReference type="GO" id="GO:0006508">
    <property type="term" value="P:proteolysis"/>
    <property type="evidence" value="ECO:0007669"/>
    <property type="project" value="InterPro"/>
</dbReference>
<dbReference type="PROSITE" id="PS51767">
    <property type="entry name" value="PEPTIDASE_A1"/>
    <property type="match status" value="1"/>
</dbReference>
<dbReference type="SMR" id="A0A151U0M6"/>
<dbReference type="Proteomes" id="UP000075243">
    <property type="component" value="Chromosome 2"/>
</dbReference>
<dbReference type="PANTHER" id="PTHR47965">
    <property type="entry name" value="ASPARTYL PROTEASE-RELATED"/>
    <property type="match status" value="1"/>
</dbReference>
<dbReference type="OMA" id="ENLWYEC"/>
<dbReference type="Pfam" id="PF14541">
    <property type="entry name" value="TAXi_C"/>
    <property type="match status" value="1"/>
</dbReference>
<dbReference type="InterPro" id="IPR032861">
    <property type="entry name" value="TAXi_N"/>
</dbReference>
<feature type="domain" description="Peptidase A1" evidence="6">
    <location>
        <begin position="51"/>
        <end position="420"/>
    </location>
</feature>
<dbReference type="Gene3D" id="2.40.70.10">
    <property type="entry name" value="Acid Proteases"/>
    <property type="match status" value="2"/>
</dbReference>
<dbReference type="InterPro" id="IPR021109">
    <property type="entry name" value="Peptidase_aspartic_dom_sf"/>
</dbReference>
<protein>
    <submittedName>
        <fullName evidence="7">Basic 7S globulin 2</fullName>
    </submittedName>
</protein>
<keyword evidence="3" id="KW-0964">Secreted</keyword>
<evidence type="ECO:0000256" key="2">
    <source>
        <dbReference type="ARBA" id="ARBA00007447"/>
    </source>
</evidence>
<keyword evidence="4 5" id="KW-0732">Signal</keyword>
<evidence type="ECO:0000256" key="3">
    <source>
        <dbReference type="ARBA" id="ARBA00022525"/>
    </source>
</evidence>